<dbReference type="Proteomes" id="UP000241956">
    <property type="component" value="Segment"/>
</dbReference>
<dbReference type="EMBL" id="MH001450">
    <property type="protein sequence ID" value="AVO21786.1"/>
    <property type="molecule type" value="Genomic_DNA"/>
</dbReference>
<evidence type="ECO:0000313" key="1">
    <source>
        <dbReference type="EMBL" id="AVO21786.1"/>
    </source>
</evidence>
<dbReference type="RefSeq" id="YP_010665367.1">
    <property type="nucleotide sequence ID" value="NC_070934.1"/>
</dbReference>
<gene>
    <name evidence="1" type="primary">84</name>
    <name evidence="1" type="ORF">SEA_JEON_84</name>
</gene>
<evidence type="ECO:0000313" key="2">
    <source>
        <dbReference type="Proteomes" id="UP000241956"/>
    </source>
</evidence>
<proteinExistence type="predicted"/>
<protein>
    <submittedName>
        <fullName evidence="1">Uncharacterized protein</fullName>
    </submittedName>
</protein>
<keyword evidence="2" id="KW-1185">Reference proteome</keyword>
<reference evidence="1 2" key="1">
    <citation type="submission" date="2018-02" db="EMBL/GenBank/DDBJ databases">
        <authorList>
            <person name="Borochov A."/>
            <person name="Gil C.E."/>
            <person name="Green C.A."/>
            <person name="Jean P.M."/>
            <person name="Kim K."/>
            <person name="Kwun D."/>
            <person name="Lee D."/>
            <person name="Lochan S."/>
            <person name="Mansoor S.A."/>
            <person name="Obregon B.R.Y.A.N."/>
            <person name="Parra P.A."/>
            <person name="Ramdihal J.D."/>
            <person name="Sahadeo J."/>
            <person name="Sohail M."/>
            <person name="Talavera L."/>
            <person name="Velarde S."/>
            <person name="Vera M."/>
            <person name="Wong H."/>
            <person name="Xue J."/>
            <person name="Golebiewska U.P."/>
            <person name="Garlena R.A."/>
            <person name="Russell D.A."/>
            <person name="Pope W.H."/>
            <person name="Jacobs-Sera D."/>
            <person name="Hatfull G.F."/>
        </authorList>
    </citation>
    <scope>NUCLEOTIDE SEQUENCE [LARGE SCALE GENOMIC DNA]</scope>
</reference>
<accession>A0A2P1JRL7</accession>
<dbReference type="GeneID" id="77941433"/>
<name>A0A2P1JRL7_9CAUD</name>
<sequence length="108" mass="12264">MKTMSETTFQKYSGQRAGNYCTLPTIDVEILPDERQCEKCGVPVVRKESTDLIQRFRHADGLEADHYVSPATRCRYCHSHDAVYRQHAWHDAIECPRCGGVDGYAIGD</sequence>
<organism evidence="1 2">
    <name type="scientific">Mycobacterium phage Jeon</name>
    <dbReference type="NCBI Taxonomy" id="2108123"/>
    <lineage>
        <taxon>Viruses</taxon>
        <taxon>Duplodnaviria</taxon>
        <taxon>Heunggongvirae</taxon>
        <taxon>Uroviricota</taxon>
        <taxon>Caudoviricetes</taxon>
        <taxon>Northamptonvirus</taxon>
        <taxon>Northamptonvirus jeon</taxon>
    </lineage>
</organism>
<dbReference type="KEGG" id="vg:77941433"/>